<comment type="caution">
    <text evidence="2">The sequence shown here is derived from an EMBL/GenBank/DDBJ whole genome shotgun (WGS) entry which is preliminary data.</text>
</comment>
<feature type="non-terminal residue" evidence="2">
    <location>
        <position position="1"/>
    </location>
</feature>
<feature type="non-terminal residue" evidence="2">
    <location>
        <position position="53"/>
    </location>
</feature>
<accession>A0A7L1FGY9</accession>
<reference evidence="2 3" key="1">
    <citation type="submission" date="2019-09" db="EMBL/GenBank/DDBJ databases">
        <title>Bird 10,000 Genomes (B10K) Project - Family phase.</title>
        <authorList>
            <person name="Zhang G."/>
        </authorList>
    </citation>
    <scope>NUCLEOTIDE SEQUENCE [LARGE SCALE GENOMIC DNA]</scope>
    <source>
        <strain evidence="2">B10K-DU-002-19</strain>
        <tissue evidence="2">Muscle</tissue>
    </source>
</reference>
<evidence type="ECO:0000313" key="2">
    <source>
        <dbReference type="EMBL" id="NXN00964.1"/>
    </source>
</evidence>
<protein>
    <submittedName>
        <fullName evidence="2">RNAS1 Ribonuclease</fullName>
    </submittedName>
</protein>
<gene>
    <name evidence="2" type="primary">Rnas1</name>
    <name evidence="2" type="ORF">SYLBOR_R12273</name>
</gene>
<feature type="chain" id="PRO_5029478510" evidence="1">
    <location>
        <begin position="21"/>
        <end position="53"/>
    </location>
</feature>
<dbReference type="Proteomes" id="UP000538515">
    <property type="component" value="Unassembled WGS sequence"/>
</dbReference>
<feature type="signal peptide" evidence="1">
    <location>
        <begin position="1"/>
        <end position="20"/>
    </location>
</feature>
<dbReference type="InterPro" id="IPR036816">
    <property type="entry name" value="RNaseA-like_dom_sf"/>
</dbReference>
<sequence length="53" mass="6166">MASWVLCMILLLAALPEALGETRYGKFLRQHVDNPRTSVRPALQYCNIMMMRR</sequence>
<keyword evidence="1" id="KW-0732">Signal</keyword>
<evidence type="ECO:0000313" key="3">
    <source>
        <dbReference type="Proteomes" id="UP000538515"/>
    </source>
</evidence>
<name>A0A7L1FGY9_SYLBO</name>
<proteinExistence type="predicted"/>
<dbReference type="SUPFAM" id="SSF54076">
    <property type="entry name" value="RNase A-like"/>
    <property type="match status" value="1"/>
</dbReference>
<dbReference type="AlphaFoldDB" id="A0A7L1FGY9"/>
<organism evidence="2 3">
    <name type="scientific">Sylvia borin</name>
    <name type="common">Garden warbler</name>
    <dbReference type="NCBI Taxonomy" id="73324"/>
    <lineage>
        <taxon>Eukaryota</taxon>
        <taxon>Metazoa</taxon>
        <taxon>Chordata</taxon>
        <taxon>Craniata</taxon>
        <taxon>Vertebrata</taxon>
        <taxon>Euteleostomi</taxon>
        <taxon>Archelosauria</taxon>
        <taxon>Archosauria</taxon>
        <taxon>Dinosauria</taxon>
        <taxon>Saurischia</taxon>
        <taxon>Theropoda</taxon>
        <taxon>Coelurosauria</taxon>
        <taxon>Aves</taxon>
        <taxon>Neognathae</taxon>
        <taxon>Neoaves</taxon>
        <taxon>Telluraves</taxon>
        <taxon>Australaves</taxon>
        <taxon>Passeriformes</taxon>
        <taxon>Sylvioidea</taxon>
        <taxon>Sylviidae</taxon>
        <taxon>Sylviinae</taxon>
        <taxon>Sylvia</taxon>
    </lineage>
</organism>
<evidence type="ECO:0000256" key="1">
    <source>
        <dbReference type="SAM" id="SignalP"/>
    </source>
</evidence>
<keyword evidence="3" id="KW-1185">Reference proteome</keyword>
<dbReference type="EMBL" id="VXBG01010309">
    <property type="protein sequence ID" value="NXN00964.1"/>
    <property type="molecule type" value="Genomic_DNA"/>
</dbReference>